<feature type="domain" description="Ribulose bisphosphate carboxylase small subunit" evidence="3">
    <location>
        <begin position="19"/>
        <end position="84"/>
    </location>
</feature>
<dbReference type="AlphaFoldDB" id="A0A0S2TDU8"/>
<dbReference type="InterPro" id="IPR036385">
    <property type="entry name" value="RuBisCO_ssu_sf"/>
</dbReference>
<keyword evidence="1" id="KW-0120">Carbon dioxide fixation</keyword>
<evidence type="ECO:0000313" key="4">
    <source>
        <dbReference type="EMBL" id="ALP53334.1"/>
    </source>
</evidence>
<keyword evidence="2" id="KW-1133">Transmembrane helix</keyword>
<feature type="transmembrane region" description="Helical" evidence="2">
    <location>
        <begin position="140"/>
        <end position="158"/>
    </location>
</feature>
<dbReference type="SUPFAM" id="SSF55239">
    <property type="entry name" value="RuBisCO, small subunit"/>
    <property type="match status" value="1"/>
</dbReference>
<evidence type="ECO:0000256" key="1">
    <source>
        <dbReference type="HAMAP-Rule" id="MF_00859"/>
    </source>
</evidence>
<comment type="subunit">
    <text evidence="1">Heterohexadecamer of 8 large and 8 small subunits.</text>
</comment>
<dbReference type="KEGG" id="tee:Tel_09305"/>
<comment type="miscellaneous">
    <text evidence="1">The basic functional RuBisCO is composed of a large chain homodimer in a 'head-to-tail' conformation. In form I RuBisCO this homodimer is arranged in a barrel-like tetramer with the small subunits forming a tetrameric 'cap' on each end of the 'barrel'.</text>
</comment>
<dbReference type="Pfam" id="PF00101">
    <property type="entry name" value="RuBisCO_small"/>
    <property type="match status" value="1"/>
</dbReference>
<dbReference type="HAMAP" id="MF_00859">
    <property type="entry name" value="RuBisCO_S_bact"/>
    <property type="match status" value="1"/>
</dbReference>
<name>A0A0S2TDU8_9GAMM</name>
<evidence type="ECO:0000256" key="2">
    <source>
        <dbReference type="SAM" id="Phobius"/>
    </source>
</evidence>
<dbReference type="InterPro" id="IPR000894">
    <property type="entry name" value="RuBisCO_ssu_dom"/>
</dbReference>
<keyword evidence="2" id="KW-0812">Transmembrane</keyword>
<keyword evidence="5" id="KW-1185">Reference proteome</keyword>
<comment type="function">
    <text evidence="1">RuBisCO catalyzes two reactions: the carboxylation of D-ribulose 1,5-bisphosphate, the primary event in carbon dioxide fixation, as well as the oxidative fragmentation of the pentose substrate. Both reactions occur simultaneously and in competition at the same active site. Although the small subunit is not catalytic it is essential for maximal activity.</text>
</comment>
<gene>
    <name evidence="1" type="primary">cbbS</name>
    <name evidence="4" type="ORF">Tel_09305</name>
</gene>
<dbReference type="GO" id="GO:0019253">
    <property type="term" value="P:reductive pentose-phosphate cycle"/>
    <property type="evidence" value="ECO:0007669"/>
    <property type="project" value="UniProtKB-UniRule"/>
</dbReference>
<dbReference type="GO" id="GO:0016984">
    <property type="term" value="F:ribulose-bisphosphate carboxylase activity"/>
    <property type="evidence" value="ECO:0007669"/>
    <property type="project" value="UniProtKB-UniRule"/>
</dbReference>
<proteinExistence type="inferred from homology"/>
<keyword evidence="2" id="KW-0472">Membrane</keyword>
<dbReference type="STRING" id="1748243.Tel_09305"/>
<sequence length="161" mass="17733">MQTALSSDHATELPCLAVIQHLIQENLWGDWVIRIEHRAPDTRSSYAWQAWGDAFFAVEDPAPVLDAIKACYSTHADHEVRLCADKLQPASRLIYRIPTPDRDLPLVDQPLPEAAPQPGIVMGQNASTAVRKVFAAHRRWGSVALVGGLLVSALLFGFTPM</sequence>
<organism evidence="4 5">
    <name type="scientific">Candidatus Tenderia electrophaga</name>
    <dbReference type="NCBI Taxonomy" id="1748243"/>
    <lineage>
        <taxon>Bacteria</taxon>
        <taxon>Pseudomonadati</taxon>
        <taxon>Pseudomonadota</taxon>
        <taxon>Gammaproteobacteria</taxon>
        <taxon>Candidatus Tenderiales</taxon>
        <taxon>Candidatus Tenderiaceae</taxon>
        <taxon>Candidatus Tenderia</taxon>
    </lineage>
</organism>
<dbReference type="EMBL" id="CP013099">
    <property type="protein sequence ID" value="ALP53334.1"/>
    <property type="molecule type" value="Genomic_DNA"/>
</dbReference>
<dbReference type="Gene3D" id="3.30.190.10">
    <property type="entry name" value="Ribulose bisphosphate carboxylase, small subunit"/>
    <property type="match status" value="1"/>
</dbReference>
<protein>
    <recommendedName>
        <fullName evidence="1">Ribulose bisphosphate carboxylase small subunit</fullName>
        <shortName evidence="1">RuBisCO small subunit</shortName>
    </recommendedName>
</protein>
<dbReference type="Proteomes" id="UP000055136">
    <property type="component" value="Chromosome"/>
</dbReference>
<evidence type="ECO:0000313" key="5">
    <source>
        <dbReference type="Proteomes" id="UP000055136"/>
    </source>
</evidence>
<keyword evidence="1" id="KW-0113">Calvin cycle</keyword>
<accession>A0A0S2TDU8</accession>
<evidence type="ECO:0000259" key="3">
    <source>
        <dbReference type="Pfam" id="PF00101"/>
    </source>
</evidence>
<reference evidence="4" key="1">
    <citation type="submission" date="2015-10" db="EMBL/GenBank/DDBJ databases">
        <title>Description of Candidatus Tenderia electrophaga gen. nov, sp. nov., an Uncultivated Electroautotroph from a Biocathode Enrichment.</title>
        <authorList>
            <person name="Eddie B.J."/>
            <person name="Malanoski A.P."/>
            <person name="Wang Z."/>
            <person name="Hall R.J."/>
            <person name="Oh S.D."/>
            <person name="Heiner C."/>
            <person name="Lin B."/>
            <person name="Strycharz-Glaven S.M."/>
        </authorList>
    </citation>
    <scope>NUCLEOTIDE SEQUENCE [LARGE SCALE GENOMIC DNA]</scope>
    <source>
        <strain evidence="4">NRL1</strain>
    </source>
</reference>
<comment type="similarity">
    <text evidence="1">Belongs to the RuBisCO small chain family.</text>
</comment>